<evidence type="ECO:0008006" key="2">
    <source>
        <dbReference type="Google" id="ProtNLM"/>
    </source>
</evidence>
<proteinExistence type="predicted"/>
<accession>A0A2H6MZT5</accession>
<dbReference type="EMBL" id="IACI01021743">
    <property type="protein sequence ID" value="LAA21127.1"/>
    <property type="molecule type" value="Transcribed_RNA"/>
</dbReference>
<organism evidence="1">
    <name type="scientific">Micrurus carvalhoi</name>
    <dbReference type="NCBI Taxonomy" id="3147026"/>
    <lineage>
        <taxon>Eukaryota</taxon>
        <taxon>Metazoa</taxon>
        <taxon>Chordata</taxon>
        <taxon>Craniata</taxon>
        <taxon>Vertebrata</taxon>
        <taxon>Euteleostomi</taxon>
        <taxon>Lepidosauria</taxon>
        <taxon>Squamata</taxon>
        <taxon>Bifurcata</taxon>
        <taxon>Unidentata</taxon>
        <taxon>Episquamata</taxon>
        <taxon>Toxicofera</taxon>
        <taxon>Serpentes</taxon>
        <taxon>Colubroidea</taxon>
        <taxon>Elapidae</taxon>
        <taxon>Elapinae</taxon>
        <taxon>Micrurus</taxon>
    </lineage>
</organism>
<reference evidence="1" key="1">
    <citation type="submission" date="2017-07" db="EMBL/GenBank/DDBJ databases">
        <authorList>
            <person name="Mikheyev A."/>
            <person name="Grau M."/>
        </authorList>
    </citation>
    <scope>NUCLEOTIDE SEQUENCE</scope>
    <source>
        <tissue evidence="1">Venom_gland</tissue>
    </source>
</reference>
<reference evidence="1" key="2">
    <citation type="submission" date="2017-12" db="EMBL/GenBank/DDBJ databases">
        <title>Coralsnake Venomics: Analyses of Venom Gland Transcriptomes and Proteomes of Six Brazilian Taxa.</title>
        <authorList>
            <person name="Aird S.D."/>
            <person name="Jorge da Silva N."/>
            <person name="Qiu L."/>
            <person name="Villar-Briones A."/>
            <person name="Aparecida-Saddi V."/>
            <person name="Campos-Telles M.P."/>
            <person name="Grau M."/>
            <person name="Mikheyev A.S."/>
        </authorList>
    </citation>
    <scope>NUCLEOTIDE SEQUENCE</scope>
    <source>
        <tissue evidence="1">Venom_gland</tissue>
    </source>
</reference>
<sequence>MGLQIAKKVKYLGIWLSPRCSSIKEDNYNKLVRQMKKDLESWENLQLSLLGRIAVIKMNILPKLYLFQMILIKLDKKFFKELNKITTKFIWLGKKPHMKLKMLQDSRSRGSFIATRMGTLFSGCSIKLDKGLGKFKR</sequence>
<dbReference type="AlphaFoldDB" id="A0A2H6MZT5"/>
<protein>
    <recommendedName>
        <fullName evidence="2">Reverse transcriptase domain-containing protein</fullName>
    </recommendedName>
</protein>
<dbReference type="PANTHER" id="PTHR31635">
    <property type="entry name" value="REVERSE TRANSCRIPTASE DOMAIN-CONTAINING PROTEIN-RELATED"/>
    <property type="match status" value="1"/>
</dbReference>
<name>A0A2H6MZT5_9SAUR</name>
<dbReference type="PANTHER" id="PTHR31635:SF196">
    <property type="entry name" value="REVERSE TRANSCRIPTASE DOMAIN-CONTAINING PROTEIN-RELATED"/>
    <property type="match status" value="1"/>
</dbReference>
<evidence type="ECO:0000313" key="1">
    <source>
        <dbReference type="EMBL" id="LAA21127.1"/>
    </source>
</evidence>